<evidence type="ECO:0000256" key="9">
    <source>
        <dbReference type="SAM" id="MobiDB-lite"/>
    </source>
</evidence>
<dbReference type="InterPro" id="IPR001388">
    <property type="entry name" value="Synaptobrevin-like"/>
</dbReference>
<gene>
    <name evidence="12" type="ORF">C7M84_013146</name>
</gene>
<comment type="subcellular location">
    <subcellularLocation>
        <location evidence="7">Endomembrane system</location>
        <topology evidence="7">Single-pass type IV membrane protein</topology>
    </subcellularLocation>
</comment>
<evidence type="ECO:0000256" key="7">
    <source>
        <dbReference type="ARBA" id="ARBA00046280"/>
    </source>
</evidence>
<comment type="similarity">
    <text evidence="1">Belongs to the synaptobrevin family.</text>
</comment>
<keyword evidence="4" id="KW-0653">Protein transport</keyword>
<evidence type="ECO:0000256" key="6">
    <source>
        <dbReference type="ARBA" id="ARBA00023136"/>
    </source>
</evidence>
<dbReference type="GO" id="GO:0012505">
    <property type="term" value="C:endomembrane system"/>
    <property type="evidence" value="ECO:0007669"/>
    <property type="project" value="UniProtKB-SubCell"/>
</dbReference>
<dbReference type="GO" id="GO:0016192">
    <property type="term" value="P:vesicle-mediated transport"/>
    <property type="evidence" value="ECO:0007669"/>
    <property type="project" value="InterPro"/>
</dbReference>
<protein>
    <submittedName>
        <fullName evidence="12">Putative vesicle-associated membrane protein 2</fullName>
    </submittedName>
</protein>
<keyword evidence="5 10" id="KW-1133">Transmembrane helix</keyword>
<dbReference type="AlphaFoldDB" id="A0A423SWS5"/>
<dbReference type="PRINTS" id="PR00219">
    <property type="entry name" value="SYNAPTOBREVN"/>
</dbReference>
<proteinExistence type="inferred from homology"/>
<reference evidence="12 13" key="1">
    <citation type="submission" date="2018-04" db="EMBL/GenBank/DDBJ databases">
        <authorList>
            <person name="Zhang X."/>
            <person name="Yuan J."/>
            <person name="Li F."/>
            <person name="Xiang J."/>
        </authorList>
    </citation>
    <scope>NUCLEOTIDE SEQUENCE [LARGE SCALE GENOMIC DNA]</scope>
    <source>
        <tissue evidence="12">Muscle</tissue>
    </source>
</reference>
<dbReference type="STRING" id="6689.A0A423SWS5"/>
<feature type="domain" description="V-SNARE coiled-coil homology" evidence="11">
    <location>
        <begin position="20"/>
        <end position="80"/>
    </location>
</feature>
<dbReference type="GO" id="GO:0015031">
    <property type="term" value="P:protein transport"/>
    <property type="evidence" value="ECO:0007669"/>
    <property type="project" value="UniProtKB-KW"/>
</dbReference>
<dbReference type="EMBL" id="QCYY01002644">
    <property type="protein sequence ID" value="ROT68704.1"/>
    <property type="molecule type" value="Genomic_DNA"/>
</dbReference>
<feature type="compositionally biased region" description="Gly residues" evidence="9">
    <location>
        <begin position="112"/>
        <end position="121"/>
    </location>
</feature>
<keyword evidence="6 10" id="KW-0472">Membrane</keyword>
<feature type="region of interest" description="Disordered" evidence="9">
    <location>
        <begin position="112"/>
        <end position="138"/>
    </location>
</feature>
<dbReference type="PANTHER" id="PTHR45701">
    <property type="entry name" value="SYNAPTOBREVIN FAMILY MEMBER"/>
    <property type="match status" value="1"/>
</dbReference>
<name>A0A423SWS5_PENVA</name>
<organism evidence="12 13">
    <name type="scientific">Penaeus vannamei</name>
    <name type="common">Whiteleg shrimp</name>
    <name type="synonym">Litopenaeus vannamei</name>
    <dbReference type="NCBI Taxonomy" id="6689"/>
    <lineage>
        <taxon>Eukaryota</taxon>
        <taxon>Metazoa</taxon>
        <taxon>Ecdysozoa</taxon>
        <taxon>Arthropoda</taxon>
        <taxon>Crustacea</taxon>
        <taxon>Multicrustacea</taxon>
        <taxon>Malacostraca</taxon>
        <taxon>Eumalacostraca</taxon>
        <taxon>Eucarida</taxon>
        <taxon>Decapoda</taxon>
        <taxon>Dendrobranchiata</taxon>
        <taxon>Penaeoidea</taxon>
        <taxon>Penaeidae</taxon>
        <taxon>Penaeus</taxon>
    </lineage>
</organism>
<dbReference type="GO" id="GO:0016020">
    <property type="term" value="C:membrane"/>
    <property type="evidence" value="ECO:0007669"/>
    <property type="project" value="InterPro"/>
</dbReference>
<evidence type="ECO:0000259" key="11">
    <source>
        <dbReference type="PROSITE" id="PS50892"/>
    </source>
</evidence>
<sequence>MMEPENPTVKDPAQVAANNRLAQTQQQVNEVVDIMKTNVERIMEREDRLTELDRRADNLTMSAAEFQTTSRKLKKKYWWKNTKMTLILACVIVVVVAIILIACFGIPSGGGGGSSGDGGGTTAAVTTAAPTPPASTAS</sequence>
<keyword evidence="13" id="KW-1185">Reference proteome</keyword>
<dbReference type="InterPro" id="IPR042855">
    <property type="entry name" value="V_SNARE_CC"/>
</dbReference>
<feature type="transmembrane region" description="Helical" evidence="10">
    <location>
        <begin position="84"/>
        <end position="107"/>
    </location>
</feature>
<evidence type="ECO:0000256" key="2">
    <source>
        <dbReference type="ARBA" id="ARBA00022448"/>
    </source>
</evidence>
<dbReference type="GO" id="GO:0005737">
    <property type="term" value="C:cytoplasm"/>
    <property type="evidence" value="ECO:0007669"/>
    <property type="project" value="UniProtKB-ARBA"/>
</dbReference>
<dbReference type="SUPFAM" id="SSF58038">
    <property type="entry name" value="SNARE fusion complex"/>
    <property type="match status" value="1"/>
</dbReference>
<keyword evidence="2" id="KW-0813">Transport</keyword>
<evidence type="ECO:0000256" key="10">
    <source>
        <dbReference type="SAM" id="Phobius"/>
    </source>
</evidence>
<dbReference type="Gene3D" id="1.20.5.110">
    <property type="match status" value="1"/>
</dbReference>
<keyword evidence="3 10" id="KW-0812">Transmembrane</keyword>
<dbReference type="FunFam" id="1.20.5.110:FF:000004">
    <property type="entry name" value="Vesicle-associated membrane protein 7"/>
    <property type="match status" value="1"/>
</dbReference>
<evidence type="ECO:0000256" key="4">
    <source>
        <dbReference type="ARBA" id="ARBA00022927"/>
    </source>
</evidence>
<reference evidence="12 13" key="2">
    <citation type="submission" date="2019-01" db="EMBL/GenBank/DDBJ databases">
        <title>The decoding of complex shrimp genome reveals the adaptation for benthos swimmer, frequently molting mechanism and breeding impact on genome.</title>
        <authorList>
            <person name="Sun Y."/>
            <person name="Gao Y."/>
            <person name="Yu Y."/>
        </authorList>
    </citation>
    <scope>NUCLEOTIDE SEQUENCE [LARGE SCALE GENOMIC DNA]</scope>
    <source>
        <tissue evidence="12">Muscle</tissue>
    </source>
</reference>
<evidence type="ECO:0000313" key="13">
    <source>
        <dbReference type="Proteomes" id="UP000283509"/>
    </source>
</evidence>
<keyword evidence="8" id="KW-0175">Coiled coil</keyword>
<dbReference type="CDD" id="cd15870">
    <property type="entry name" value="R-SNARE_VAMP2"/>
    <property type="match status" value="1"/>
</dbReference>
<evidence type="ECO:0000256" key="5">
    <source>
        <dbReference type="ARBA" id="ARBA00022989"/>
    </source>
</evidence>
<evidence type="ECO:0000256" key="3">
    <source>
        <dbReference type="ARBA" id="ARBA00022692"/>
    </source>
</evidence>
<dbReference type="OrthoDB" id="10042941at2759"/>
<feature type="compositionally biased region" description="Low complexity" evidence="9">
    <location>
        <begin position="122"/>
        <end position="138"/>
    </location>
</feature>
<comment type="caution">
    <text evidence="12">The sequence shown here is derived from an EMBL/GenBank/DDBJ whole genome shotgun (WGS) entry which is preliminary data.</text>
</comment>
<dbReference type="Pfam" id="PF00957">
    <property type="entry name" value="Synaptobrevin"/>
    <property type="match status" value="1"/>
</dbReference>
<evidence type="ECO:0000313" key="12">
    <source>
        <dbReference type="EMBL" id="ROT68704.1"/>
    </source>
</evidence>
<dbReference type="Proteomes" id="UP000283509">
    <property type="component" value="Unassembled WGS sequence"/>
</dbReference>
<dbReference type="PROSITE" id="PS50892">
    <property type="entry name" value="V_SNARE"/>
    <property type="match status" value="1"/>
</dbReference>
<evidence type="ECO:0000256" key="8">
    <source>
        <dbReference type="PROSITE-ProRule" id="PRU00290"/>
    </source>
</evidence>
<evidence type="ECO:0000256" key="1">
    <source>
        <dbReference type="ARBA" id="ARBA00008025"/>
    </source>
</evidence>
<accession>A0A423SWS5</accession>
<dbReference type="InterPro" id="IPR016444">
    <property type="entry name" value="Synaptobrevin/VAMP"/>
</dbReference>